<dbReference type="HOGENOM" id="CLU_3242652_0_0_1"/>
<sequence length="43" mass="5135">MSWNQPLPFQTCLALLAQFLVSWNDKIYELLTFSELRNFGERN</sequence>
<keyword evidence="2" id="KW-1185">Reference proteome</keyword>
<evidence type="ECO:0000313" key="2">
    <source>
        <dbReference type="Proteomes" id="UP000008549"/>
    </source>
</evidence>
<gene>
    <name evidence="1" type="ORF">CBG26468</name>
    <name evidence="1" type="ORF">CBG_26468</name>
</gene>
<protein>
    <submittedName>
        <fullName evidence="1">Protein CBG26468</fullName>
    </submittedName>
</protein>
<dbReference type="EMBL" id="HE601251">
    <property type="protein sequence ID" value="CAR98745.1"/>
    <property type="molecule type" value="Genomic_DNA"/>
</dbReference>
<dbReference type="AlphaFoldDB" id="B6IFR5"/>
<proteinExistence type="predicted"/>
<reference evidence="1 2" key="1">
    <citation type="journal article" date="2003" name="PLoS Biol.">
        <title>The genome sequence of Caenorhabditis briggsae: a platform for comparative genomics.</title>
        <authorList>
            <person name="Stein L.D."/>
            <person name="Bao Z."/>
            <person name="Blasiar D."/>
            <person name="Blumenthal T."/>
            <person name="Brent M.R."/>
            <person name="Chen N."/>
            <person name="Chinwalla A."/>
            <person name="Clarke L."/>
            <person name="Clee C."/>
            <person name="Coghlan A."/>
            <person name="Coulson A."/>
            <person name="D'Eustachio P."/>
            <person name="Fitch D.H."/>
            <person name="Fulton L.A."/>
            <person name="Fulton R.E."/>
            <person name="Griffiths-Jones S."/>
            <person name="Harris T.W."/>
            <person name="Hillier L.W."/>
            <person name="Kamath R."/>
            <person name="Kuwabara P.E."/>
            <person name="Mardis E.R."/>
            <person name="Marra M.A."/>
            <person name="Miner T.L."/>
            <person name="Minx P."/>
            <person name="Mullikin J.C."/>
            <person name="Plumb R.W."/>
            <person name="Rogers J."/>
            <person name="Schein J.E."/>
            <person name="Sohrmann M."/>
            <person name="Spieth J."/>
            <person name="Stajich J.E."/>
            <person name="Wei C."/>
            <person name="Willey D."/>
            <person name="Wilson R.K."/>
            <person name="Durbin R."/>
            <person name="Waterston R.H."/>
        </authorList>
    </citation>
    <scope>NUCLEOTIDE SEQUENCE [LARGE SCALE GENOMIC DNA]</scope>
    <source>
        <strain evidence="1 2">AF16</strain>
    </source>
</reference>
<name>B6IFR5_CAEBR</name>
<dbReference type="RefSeq" id="XP_045098315.1">
    <property type="nucleotide sequence ID" value="XM_045236004.1"/>
</dbReference>
<dbReference type="Proteomes" id="UP000008549">
    <property type="component" value="Unassembled WGS sequence"/>
</dbReference>
<reference evidence="1 2" key="2">
    <citation type="journal article" date="2011" name="PLoS Genet.">
        <title>Caenorhabditis briggsae recombinant inbred line genotypes reveal inter-strain incompatibility and the evolution of recombination.</title>
        <authorList>
            <person name="Ross J.A."/>
            <person name="Koboldt D.C."/>
            <person name="Staisch J.E."/>
            <person name="Chamberlin H.M."/>
            <person name="Gupta B.P."/>
            <person name="Miller R.D."/>
            <person name="Baird S.E."/>
            <person name="Haag E.S."/>
        </authorList>
    </citation>
    <scope>NUCLEOTIDE SEQUENCE [LARGE SCALE GENOMIC DNA]</scope>
    <source>
        <strain evidence="1 2">AF16</strain>
    </source>
</reference>
<dbReference type="CTD" id="68917946"/>
<dbReference type="InParanoid" id="B6IFR5"/>
<organism evidence="1 2">
    <name type="scientific">Caenorhabditis briggsae</name>
    <dbReference type="NCBI Taxonomy" id="6238"/>
    <lineage>
        <taxon>Eukaryota</taxon>
        <taxon>Metazoa</taxon>
        <taxon>Ecdysozoa</taxon>
        <taxon>Nematoda</taxon>
        <taxon>Chromadorea</taxon>
        <taxon>Rhabditida</taxon>
        <taxon>Rhabditina</taxon>
        <taxon>Rhabditomorpha</taxon>
        <taxon>Rhabditoidea</taxon>
        <taxon>Rhabditidae</taxon>
        <taxon>Peloderinae</taxon>
        <taxon>Caenorhabditis</taxon>
    </lineage>
</organism>
<dbReference type="GeneID" id="68917946"/>
<evidence type="ECO:0000313" key="1">
    <source>
        <dbReference type="EMBL" id="CAR98745.1"/>
    </source>
</evidence>
<accession>B6IFR5</accession>
<dbReference type="KEGG" id="cbr:CBG_26468"/>